<evidence type="ECO:0000256" key="1">
    <source>
        <dbReference type="SAM" id="Coils"/>
    </source>
</evidence>
<dbReference type="PANTHER" id="PTHR34707">
    <property type="entry name" value="VIMENTIN-TYPE INTERMEDIATE FILAMENT-ASSOCIATED COILED-COIL PROTEIN"/>
    <property type="match status" value="1"/>
</dbReference>
<feature type="compositionally biased region" description="Basic and acidic residues" evidence="2">
    <location>
        <begin position="293"/>
        <end position="328"/>
    </location>
</feature>
<dbReference type="Proteomes" id="UP000324800">
    <property type="component" value="Unassembled WGS sequence"/>
</dbReference>
<organism evidence="3 4">
    <name type="scientific">Streblomastix strix</name>
    <dbReference type="NCBI Taxonomy" id="222440"/>
    <lineage>
        <taxon>Eukaryota</taxon>
        <taxon>Metamonada</taxon>
        <taxon>Preaxostyla</taxon>
        <taxon>Oxymonadida</taxon>
        <taxon>Streblomastigidae</taxon>
        <taxon>Streblomastix</taxon>
    </lineage>
</organism>
<dbReference type="Gene3D" id="1.25.10.10">
    <property type="entry name" value="Leucine-rich Repeat Variant"/>
    <property type="match status" value="1"/>
</dbReference>
<dbReference type="SUPFAM" id="SSF57997">
    <property type="entry name" value="Tropomyosin"/>
    <property type="match status" value="1"/>
</dbReference>
<dbReference type="AlphaFoldDB" id="A0A5J4VW29"/>
<name>A0A5J4VW29_9EUKA</name>
<dbReference type="InterPro" id="IPR011989">
    <property type="entry name" value="ARM-like"/>
</dbReference>
<dbReference type="EMBL" id="SNRW01004657">
    <property type="protein sequence ID" value="KAA6386775.1"/>
    <property type="molecule type" value="Genomic_DNA"/>
</dbReference>
<protein>
    <submittedName>
        <fullName evidence="3">Uncharacterized protein</fullName>
    </submittedName>
</protein>
<feature type="non-terminal residue" evidence="3">
    <location>
        <position position="1"/>
    </location>
</feature>
<dbReference type="SUPFAM" id="SSF48371">
    <property type="entry name" value="ARM repeat"/>
    <property type="match status" value="1"/>
</dbReference>
<accession>A0A5J4VW29</accession>
<dbReference type="InterPro" id="IPR016024">
    <property type="entry name" value="ARM-type_fold"/>
</dbReference>
<comment type="caution">
    <text evidence="3">The sequence shown here is derived from an EMBL/GenBank/DDBJ whole genome shotgun (WGS) entry which is preliminary data.</text>
</comment>
<evidence type="ECO:0000256" key="2">
    <source>
        <dbReference type="SAM" id="MobiDB-lite"/>
    </source>
</evidence>
<evidence type="ECO:0000313" key="3">
    <source>
        <dbReference type="EMBL" id="KAA6386775.1"/>
    </source>
</evidence>
<feature type="region of interest" description="Disordered" evidence="2">
    <location>
        <begin position="291"/>
        <end position="328"/>
    </location>
</feature>
<evidence type="ECO:0000313" key="4">
    <source>
        <dbReference type="Proteomes" id="UP000324800"/>
    </source>
</evidence>
<keyword evidence="1" id="KW-0175">Coiled coil</keyword>
<gene>
    <name evidence="3" type="ORF">EZS28_017698</name>
</gene>
<dbReference type="PANTHER" id="PTHR34707:SF1">
    <property type="entry name" value="VIMENTIN-TYPE INTERMEDIATE FILAMENT-ASSOCIATED COILED-COIL PROTEIN"/>
    <property type="match status" value="1"/>
</dbReference>
<sequence length="927" mass="106619">LQSFGQLVLKLKAVSLPENEQIAVLQRMIFISSKSEQDLKSALESEGIETSCALFNRTTNKRIKQLCIWLVGMIGQLAIQGEDQEQYLDMCILLLELLFCPEVKLQTRGKNVLLSTIEHNESIVQGLLQIGILDRASDALNKAPRTMQESKSALTLQLELHSMKQRGLTPTSSASSLPTTSSASYAMNILDVLDKIITVAADQIPKSSKIMNVLQMLINEGETTPIKRKARNIQLSLEREGQVNATENDLAQAKEKVKNLEQSERNMREKLRNAELRVKQSESQLLALNQQIESKDSDKKANETRATAAEERVRSLEQQSHEKEDKVNTVTQERIKFERQVLELQKQIREKDSKIDVLTKEKTFAEQKISSTEVSANTYEGQIKTLQQEITLLNEKLNAVNTEKQSKDQLIASVNREKKLALDHVNSLEDKVKTLERDRSQKDSIISNISKEKKLVEERTLGVDGQIKAIEQEKQQKEQMINQLNQEKLAKDKKIDQILSQKSQFEQRATTAENRVRILEQDKSQNQMKVEALMRDRLSIEARASELEASIQALQQEKQLHELNANTLAHDQTQKDQIITMLTRDKKQAEDRCNAAEKQIQQLQQDLINNQHKGDQNNNNNSQIEARAEAAEEQVLALQQERKKYDERAKQLEQDKLNAERRSAENQSRLDELYSNLIIEFDLERIKLIPWEEMSKDLEKNIYSRVDWQLDLKRQMDICDYMIEMFKDQKVNDEYRKWCIEAGVAKALLNIFETWKIPDVRLQHARAFFLLTFTESMEVKQLIFQQKPFRGLIHLLESPNVDVSIRGINSISNILAGEVNIPSQVQQHPYFDAMSQVSGIDKIFMYFKRQTQNKECKNASAFCIGFLYRAREIERTDMRVSIIGHLKSILDDEDKAIRVNAKTALKHLYLNPVNRNEIDKGGFSIPK</sequence>
<dbReference type="GO" id="GO:0045098">
    <property type="term" value="C:type III intermediate filament"/>
    <property type="evidence" value="ECO:0007669"/>
    <property type="project" value="TreeGrafter"/>
</dbReference>
<feature type="coiled-coil region" evidence="1">
    <location>
        <begin position="463"/>
        <end position="669"/>
    </location>
</feature>
<reference evidence="3 4" key="1">
    <citation type="submission" date="2019-03" db="EMBL/GenBank/DDBJ databases">
        <title>Single cell metagenomics reveals metabolic interactions within the superorganism composed of flagellate Streblomastix strix and complex community of Bacteroidetes bacteria on its surface.</title>
        <authorList>
            <person name="Treitli S.C."/>
            <person name="Kolisko M."/>
            <person name="Husnik F."/>
            <person name="Keeling P."/>
            <person name="Hampl V."/>
        </authorList>
    </citation>
    <scope>NUCLEOTIDE SEQUENCE [LARGE SCALE GENOMIC DNA]</scope>
    <source>
        <strain evidence="3">ST1C</strain>
    </source>
</reference>
<proteinExistence type="predicted"/>